<sequence>MANGSSSKLRRIYDSLPPEAQKDFVDNHLTELLGLVPKAKANRVVSAATRLQKQYNAIPSVDLRGKKKEIRSLLNDLRRDSKRAFLKERSNRVEIFSEIIETLTSWMAQIWRVVYEHKVHFAQAHAALLYIWEVILELNDNSGPGGCKCSVTNLPVTFNIKLSSGRVVKHFSHANLKNVDGILLWIWREVFLSMSAVVGRQARKKIPEMLMDIEDNLGWKSLANLLSGGCKPVSSDEEEDEFLWQSVDENSDEDELEDELEEVSSFSSTGDEDEQGYRRGRCSCKLHARHWSSEINKQRLLLRGLVVERLRNLFEVEPSLPLYAAIIDLNHDDDSSAENLMEMLSRIATNCSSTYAAALAIYASEADSPKIIQLLDGYSYLLRPQDTVHYQAAVFTLAEEDEPQYRTRAIKIIETELYETIKSIRLCVQSCFRGITNEIHKAELRRILKLQMASQSRIDRLSTWVDAIITPSSNPLNPVTFAAMMMGFPTGALDDGDDGGALGILDMDPDDPDLEDLREEYRPRLRERFDGWVDIALTTKGGATVLSKLYVKMAEEMPFLTATDVADAMISRLADRPTKDHVMEALDSMASFAKLQRKKRATRQKKREAAKNSGTAASAPQPSSSSGLSQPSPGVGSNTPAFSFSFGEIFGAPAPAPLYGGLDDVD</sequence>
<comment type="caution">
    <text evidence="2">The sequence shown here is derived from an EMBL/GenBank/DDBJ whole genome shotgun (WGS) entry which is preliminary data.</text>
</comment>
<feature type="compositionally biased region" description="Acidic residues" evidence="1">
    <location>
        <begin position="249"/>
        <end position="262"/>
    </location>
</feature>
<dbReference type="OrthoDB" id="2742205at2759"/>
<dbReference type="EMBL" id="JADNRY010000012">
    <property type="protein sequence ID" value="KAF9074674.1"/>
    <property type="molecule type" value="Genomic_DNA"/>
</dbReference>
<keyword evidence="3" id="KW-1185">Reference proteome</keyword>
<feature type="compositionally biased region" description="Low complexity" evidence="1">
    <location>
        <begin position="611"/>
        <end position="637"/>
    </location>
</feature>
<gene>
    <name evidence="2" type="ORF">BDP27DRAFT_1316635</name>
</gene>
<feature type="region of interest" description="Disordered" evidence="1">
    <location>
        <begin position="595"/>
        <end position="639"/>
    </location>
</feature>
<protein>
    <submittedName>
        <fullName evidence="2">Uncharacterized protein</fullName>
    </submittedName>
</protein>
<evidence type="ECO:0000313" key="3">
    <source>
        <dbReference type="Proteomes" id="UP000772434"/>
    </source>
</evidence>
<evidence type="ECO:0000313" key="2">
    <source>
        <dbReference type="EMBL" id="KAF9074674.1"/>
    </source>
</evidence>
<proteinExistence type="predicted"/>
<organism evidence="2 3">
    <name type="scientific">Rhodocollybia butyracea</name>
    <dbReference type="NCBI Taxonomy" id="206335"/>
    <lineage>
        <taxon>Eukaryota</taxon>
        <taxon>Fungi</taxon>
        <taxon>Dikarya</taxon>
        <taxon>Basidiomycota</taxon>
        <taxon>Agaricomycotina</taxon>
        <taxon>Agaricomycetes</taxon>
        <taxon>Agaricomycetidae</taxon>
        <taxon>Agaricales</taxon>
        <taxon>Marasmiineae</taxon>
        <taxon>Omphalotaceae</taxon>
        <taxon>Rhodocollybia</taxon>
    </lineage>
</organism>
<feature type="compositionally biased region" description="Basic residues" evidence="1">
    <location>
        <begin position="595"/>
        <end position="608"/>
    </location>
</feature>
<dbReference type="AlphaFoldDB" id="A0A9P5UD01"/>
<feature type="region of interest" description="Disordered" evidence="1">
    <location>
        <begin position="248"/>
        <end position="277"/>
    </location>
</feature>
<evidence type="ECO:0000256" key="1">
    <source>
        <dbReference type="SAM" id="MobiDB-lite"/>
    </source>
</evidence>
<dbReference type="Proteomes" id="UP000772434">
    <property type="component" value="Unassembled WGS sequence"/>
</dbReference>
<name>A0A9P5UD01_9AGAR</name>
<accession>A0A9P5UD01</accession>
<reference evidence="2" key="1">
    <citation type="submission" date="2020-11" db="EMBL/GenBank/DDBJ databases">
        <authorList>
            <consortium name="DOE Joint Genome Institute"/>
            <person name="Ahrendt S."/>
            <person name="Riley R."/>
            <person name="Andreopoulos W."/>
            <person name="Labutti K."/>
            <person name="Pangilinan J."/>
            <person name="Ruiz-Duenas F.J."/>
            <person name="Barrasa J.M."/>
            <person name="Sanchez-Garcia M."/>
            <person name="Camarero S."/>
            <person name="Miyauchi S."/>
            <person name="Serrano A."/>
            <person name="Linde D."/>
            <person name="Babiker R."/>
            <person name="Drula E."/>
            <person name="Ayuso-Fernandez I."/>
            <person name="Pacheco R."/>
            <person name="Padilla G."/>
            <person name="Ferreira P."/>
            <person name="Barriuso J."/>
            <person name="Kellner H."/>
            <person name="Castanera R."/>
            <person name="Alfaro M."/>
            <person name="Ramirez L."/>
            <person name="Pisabarro A.G."/>
            <person name="Kuo A."/>
            <person name="Tritt A."/>
            <person name="Lipzen A."/>
            <person name="He G."/>
            <person name="Yan M."/>
            <person name="Ng V."/>
            <person name="Cullen D."/>
            <person name="Martin F."/>
            <person name="Rosso M.-N."/>
            <person name="Henrissat B."/>
            <person name="Hibbett D."/>
            <person name="Martinez A.T."/>
            <person name="Grigoriev I.V."/>
        </authorList>
    </citation>
    <scope>NUCLEOTIDE SEQUENCE</scope>
    <source>
        <strain evidence="2">AH 40177</strain>
    </source>
</reference>